<gene>
    <name evidence="1" type="ORF">M378DRAFT_187824</name>
</gene>
<dbReference type="GO" id="GO:0008757">
    <property type="term" value="F:S-adenosylmethionine-dependent methyltransferase activity"/>
    <property type="evidence" value="ECO:0007669"/>
    <property type="project" value="InterPro"/>
</dbReference>
<dbReference type="Gene3D" id="3.40.50.150">
    <property type="entry name" value="Vaccinia Virus protein VP39"/>
    <property type="match status" value="1"/>
</dbReference>
<dbReference type="InParanoid" id="A0A0C2SBB1"/>
<protein>
    <submittedName>
        <fullName evidence="1">Uncharacterized protein</fullName>
    </submittedName>
</protein>
<sequence>MRASYASLGRAHKRLGNKIGYAAKLDRLKYVTDLNSTITDGIVEMAEREYNLGGASAKGGAAAVNNGDLARVRDALRHFVRDWSAEGTGERETTFAPILEVLKAIPPSERAKMSVLVPGCGLGRLAWEISELGLDTTANELSYFMILAFRFLVSSENTTMTNEHAVRPYAHWFSHQRSNDTLFRKVTFPDVVPRLSSKLKLVEGDFLKLDCPERTKSSGRGYAWNKQSSADNQHDTVGYDYIVTLFFIDTSPNVLLTMEHIYDLLKPGGAWINLGPLLWTSGGQTKLELSLGEVLAAAREIGFIDDPSIERRSIECEYTSDPLAMMRWTYKAEFWTMRKPI</sequence>
<dbReference type="AlphaFoldDB" id="A0A0C2SBB1"/>
<keyword evidence="2" id="KW-1185">Reference proteome</keyword>
<dbReference type="HOGENOM" id="CLU_030612_0_1_1"/>
<evidence type="ECO:0000313" key="1">
    <source>
        <dbReference type="EMBL" id="KIL60115.1"/>
    </source>
</evidence>
<dbReference type="PANTHER" id="PTHR12303">
    <property type="entry name" value="CARNOSINE N-METHYLTRANSFERASE"/>
    <property type="match status" value="1"/>
</dbReference>
<dbReference type="SUPFAM" id="SSF53335">
    <property type="entry name" value="S-adenosyl-L-methionine-dependent methyltransferases"/>
    <property type="match status" value="1"/>
</dbReference>
<evidence type="ECO:0000313" key="2">
    <source>
        <dbReference type="Proteomes" id="UP000054549"/>
    </source>
</evidence>
<dbReference type="InterPro" id="IPR012901">
    <property type="entry name" value="CARME"/>
</dbReference>
<dbReference type="Pfam" id="PF07942">
    <property type="entry name" value="CARME"/>
    <property type="match status" value="1"/>
</dbReference>
<dbReference type="EMBL" id="KN818304">
    <property type="protein sequence ID" value="KIL60115.1"/>
    <property type="molecule type" value="Genomic_DNA"/>
</dbReference>
<proteinExistence type="predicted"/>
<reference evidence="1 2" key="1">
    <citation type="submission" date="2014-04" db="EMBL/GenBank/DDBJ databases">
        <title>Evolutionary Origins and Diversification of the Mycorrhizal Mutualists.</title>
        <authorList>
            <consortium name="DOE Joint Genome Institute"/>
            <consortium name="Mycorrhizal Genomics Consortium"/>
            <person name="Kohler A."/>
            <person name="Kuo A."/>
            <person name="Nagy L.G."/>
            <person name="Floudas D."/>
            <person name="Copeland A."/>
            <person name="Barry K.W."/>
            <person name="Cichocki N."/>
            <person name="Veneault-Fourrey C."/>
            <person name="LaButti K."/>
            <person name="Lindquist E.A."/>
            <person name="Lipzen A."/>
            <person name="Lundell T."/>
            <person name="Morin E."/>
            <person name="Murat C."/>
            <person name="Riley R."/>
            <person name="Ohm R."/>
            <person name="Sun H."/>
            <person name="Tunlid A."/>
            <person name="Henrissat B."/>
            <person name="Grigoriev I.V."/>
            <person name="Hibbett D.S."/>
            <person name="Martin F."/>
        </authorList>
    </citation>
    <scope>NUCLEOTIDE SEQUENCE [LARGE SCALE GENOMIC DNA]</scope>
    <source>
        <strain evidence="1 2">Koide BX008</strain>
    </source>
</reference>
<dbReference type="SMART" id="SM01296">
    <property type="entry name" value="N2227"/>
    <property type="match status" value="1"/>
</dbReference>
<accession>A0A0C2SBB1</accession>
<dbReference type="Proteomes" id="UP000054549">
    <property type="component" value="Unassembled WGS sequence"/>
</dbReference>
<organism evidence="1 2">
    <name type="scientific">Amanita muscaria (strain Koide BX008)</name>
    <dbReference type="NCBI Taxonomy" id="946122"/>
    <lineage>
        <taxon>Eukaryota</taxon>
        <taxon>Fungi</taxon>
        <taxon>Dikarya</taxon>
        <taxon>Basidiomycota</taxon>
        <taxon>Agaricomycotina</taxon>
        <taxon>Agaricomycetes</taxon>
        <taxon>Agaricomycetidae</taxon>
        <taxon>Agaricales</taxon>
        <taxon>Pluteineae</taxon>
        <taxon>Amanitaceae</taxon>
        <taxon>Amanita</taxon>
    </lineage>
</organism>
<dbReference type="STRING" id="946122.A0A0C2SBB1"/>
<dbReference type="PANTHER" id="PTHR12303:SF13">
    <property type="match status" value="1"/>
</dbReference>
<name>A0A0C2SBB1_AMAMK</name>
<dbReference type="OrthoDB" id="978at2759"/>
<dbReference type="InterPro" id="IPR029063">
    <property type="entry name" value="SAM-dependent_MTases_sf"/>
</dbReference>